<name>A0A397J2J3_9GLOM</name>
<accession>A0A397J2J3</accession>
<dbReference type="PANTHER" id="PTHR31424">
    <property type="entry name" value="PROTEIN CBG23806"/>
    <property type="match status" value="1"/>
</dbReference>
<evidence type="ECO:0000313" key="2">
    <source>
        <dbReference type="Proteomes" id="UP000266861"/>
    </source>
</evidence>
<dbReference type="PANTHER" id="PTHR31424:SF5">
    <property type="entry name" value="APPLE DOMAIN-CONTAINING PROTEIN"/>
    <property type="match status" value="1"/>
</dbReference>
<dbReference type="EMBL" id="PQFF01000140">
    <property type="protein sequence ID" value="RHZ79313.1"/>
    <property type="molecule type" value="Genomic_DNA"/>
</dbReference>
<dbReference type="AlphaFoldDB" id="A0A397J2J3"/>
<evidence type="ECO:0000313" key="1">
    <source>
        <dbReference type="EMBL" id="RHZ79313.1"/>
    </source>
</evidence>
<sequence length="588" mass="67875">MHKPIAEDFLHRNRDLGIRWESVFSRIVCEIIKINILMTKDRNIESSINKENDRDESAEGPNIDNQVLEASSFSSRVFIHDYPKNPRIEAQYKSKGRTYISYYNITALGTYPITPKLTQKPNCNNVPQYPIPDNYIVETEIAERGVKCETKYVSNSKVNYTVAWKEGRTEWSVNSTKSASAVVNLFLKKINWKNSKLSGPRVFGFDIEPLHNIRIQMNPNSIITTKKINWKNSKLSGPRVFGFDIEPLHNIRIQMNPNSIITTKVNKQIRPFEDITSRSQQHKRLKSFGKDVKKTVDELIVKHKLTDSSEQSIIFPHYIEFEYKENQIQIKFKNLDSKIRLDAVVRVCDETLLGRDGYRHLAAVVPSLFREYLVADRRNEINKLINAQIPVEIFNIDQDVNQSNTNNYNSEIINDILVDNNEIGNGAFRSLVTLLKILIPIWKKGENPVIIPGDTLYIKLGGDGRNVGRKQNHVMITFCLLNEGEEVLKPDKQYSICLYIGKETYEILDRVGKIFALQLMDLKQNGIIDEDGNHWPIEFFFSGDWKFLYIIMGLNAPNSNYFCLYCECDIKSRHNMNLSWPPTGNKKG</sequence>
<dbReference type="OrthoDB" id="2393516at2759"/>
<comment type="caution">
    <text evidence="1">The sequence shown here is derived from an EMBL/GenBank/DDBJ whole genome shotgun (WGS) entry which is preliminary data.</text>
</comment>
<dbReference type="Proteomes" id="UP000266861">
    <property type="component" value="Unassembled WGS sequence"/>
</dbReference>
<organism evidence="1 2">
    <name type="scientific">Diversispora epigaea</name>
    <dbReference type="NCBI Taxonomy" id="1348612"/>
    <lineage>
        <taxon>Eukaryota</taxon>
        <taxon>Fungi</taxon>
        <taxon>Fungi incertae sedis</taxon>
        <taxon>Mucoromycota</taxon>
        <taxon>Glomeromycotina</taxon>
        <taxon>Glomeromycetes</taxon>
        <taxon>Diversisporales</taxon>
        <taxon>Diversisporaceae</taxon>
        <taxon>Diversispora</taxon>
    </lineage>
</organism>
<keyword evidence="2" id="KW-1185">Reference proteome</keyword>
<gene>
    <name evidence="1" type="ORF">Glove_149g101</name>
</gene>
<proteinExistence type="predicted"/>
<reference evidence="1 2" key="1">
    <citation type="submission" date="2018-08" db="EMBL/GenBank/DDBJ databases">
        <title>Genome and evolution of the arbuscular mycorrhizal fungus Diversispora epigaea (formerly Glomus versiforme) and its bacterial endosymbionts.</title>
        <authorList>
            <person name="Sun X."/>
            <person name="Fei Z."/>
            <person name="Harrison M."/>
        </authorList>
    </citation>
    <scope>NUCLEOTIDE SEQUENCE [LARGE SCALE GENOMIC DNA]</scope>
    <source>
        <strain evidence="1 2">IT104</strain>
    </source>
</reference>
<protein>
    <submittedName>
        <fullName evidence="1">Uncharacterized protein</fullName>
    </submittedName>
</protein>